<dbReference type="RefSeq" id="WP_168113822.1">
    <property type="nucleotide sequence ID" value="NZ_BOON01000069.1"/>
</dbReference>
<gene>
    <name evidence="2" type="ORF">Pme01_58090</name>
</gene>
<sequence length="225" mass="23953">MNDVTELVDLPDPAVQPLVHPLDLPEARRPFRISWLIAALTGPPVGLCVAALVWFASHSYVGPLLAGATLIGFGHLASRYFRAQAWEYIPRKRQDRQRPLPAAWELASGLVFAAALAAALLLLAYRLDRPDVAVEVREFTIGMGAAAAALVVIDFLGTLLRRPRSALFTLPAVVAVVVSIAVAYAILLDSARGPSATLWWGVGTMLVAGAGIGAWKLASSRSARG</sequence>
<comment type="caution">
    <text evidence="2">The sequence shown here is derived from an EMBL/GenBank/DDBJ whole genome shotgun (WGS) entry which is preliminary data.</text>
</comment>
<keyword evidence="1" id="KW-1133">Transmembrane helix</keyword>
<feature type="transmembrane region" description="Helical" evidence="1">
    <location>
        <begin position="102"/>
        <end position="127"/>
    </location>
</feature>
<proteinExistence type="predicted"/>
<feature type="transmembrane region" description="Helical" evidence="1">
    <location>
        <begin position="60"/>
        <end position="81"/>
    </location>
</feature>
<feature type="transmembrane region" description="Helical" evidence="1">
    <location>
        <begin position="167"/>
        <end position="186"/>
    </location>
</feature>
<feature type="transmembrane region" description="Helical" evidence="1">
    <location>
        <begin position="198"/>
        <end position="218"/>
    </location>
</feature>
<evidence type="ECO:0000313" key="2">
    <source>
        <dbReference type="EMBL" id="GII26212.1"/>
    </source>
</evidence>
<feature type="transmembrane region" description="Helical" evidence="1">
    <location>
        <begin position="139"/>
        <end position="160"/>
    </location>
</feature>
<reference evidence="2" key="1">
    <citation type="submission" date="2021-01" db="EMBL/GenBank/DDBJ databases">
        <title>Whole genome shotgun sequence of Planosporangium mesophilum NBRC 109066.</title>
        <authorList>
            <person name="Komaki H."/>
            <person name="Tamura T."/>
        </authorList>
    </citation>
    <scope>NUCLEOTIDE SEQUENCE</scope>
    <source>
        <strain evidence="2">NBRC 109066</strain>
    </source>
</reference>
<protein>
    <submittedName>
        <fullName evidence="2">Uncharacterized protein</fullName>
    </submittedName>
</protein>
<evidence type="ECO:0000313" key="3">
    <source>
        <dbReference type="Proteomes" id="UP000599074"/>
    </source>
</evidence>
<name>A0A8J3X351_9ACTN</name>
<dbReference type="EMBL" id="BOON01000069">
    <property type="protein sequence ID" value="GII26212.1"/>
    <property type="molecule type" value="Genomic_DNA"/>
</dbReference>
<keyword evidence="1" id="KW-0812">Transmembrane</keyword>
<organism evidence="2 3">
    <name type="scientific">Planosporangium mesophilum</name>
    <dbReference type="NCBI Taxonomy" id="689768"/>
    <lineage>
        <taxon>Bacteria</taxon>
        <taxon>Bacillati</taxon>
        <taxon>Actinomycetota</taxon>
        <taxon>Actinomycetes</taxon>
        <taxon>Micromonosporales</taxon>
        <taxon>Micromonosporaceae</taxon>
        <taxon>Planosporangium</taxon>
    </lineage>
</organism>
<keyword evidence="1" id="KW-0472">Membrane</keyword>
<accession>A0A8J3X351</accession>
<dbReference type="Proteomes" id="UP000599074">
    <property type="component" value="Unassembled WGS sequence"/>
</dbReference>
<evidence type="ECO:0000256" key="1">
    <source>
        <dbReference type="SAM" id="Phobius"/>
    </source>
</evidence>
<dbReference type="AlphaFoldDB" id="A0A8J3X351"/>
<feature type="transmembrane region" description="Helical" evidence="1">
    <location>
        <begin position="33"/>
        <end position="54"/>
    </location>
</feature>
<keyword evidence="3" id="KW-1185">Reference proteome</keyword>